<name>A0A818J1R1_9BILA</name>
<comment type="caution">
    <text evidence="2">The sequence shown here is derived from an EMBL/GenBank/DDBJ whole genome shotgun (WGS) entry which is preliminary data.</text>
</comment>
<proteinExistence type="predicted"/>
<feature type="compositionally biased region" description="Polar residues" evidence="1">
    <location>
        <begin position="15"/>
        <end position="24"/>
    </location>
</feature>
<feature type="region of interest" description="Disordered" evidence="1">
    <location>
        <begin position="1"/>
        <end position="93"/>
    </location>
</feature>
<gene>
    <name evidence="2" type="ORF">FME351_LOCUS18589</name>
</gene>
<reference evidence="2" key="1">
    <citation type="submission" date="2021-02" db="EMBL/GenBank/DDBJ databases">
        <authorList>
            <person name="Nowell W R."/>
        </authorList>
    </citation>
    <scope>NUCLEOTIDE SEQUENCE</scope>
</reference>
<accession>A0A818J1R1</accession>
<evidence type="ECO:0000313" key="3">
    <source>
        <dbReference type="Proteomes" id="UP000663869"/>
    </source>
</evidence>
<protein>
    <submittedName>
        <fullName evidence="2">Uncharacterized protein</fullName>
    </submittedName>
</protein>
<dbReference type="EMBL" id="CAJNYU010002322">
    <property type="protein sequence ID" value="CAF3533262.1"/>
    <property type="molecule type" value="Genomic_DNA"/>
</dbReference>
<organism evidence="2 3">
    <name type="scientific">Rotaria socialis</name>
    <dbReference type="NCBI Taxonomy" id="392032"/>
    <lineage>
        <taxon>Eukaryota</taxon>
        <taxon>Metazoa</taxon>
        <taxon>Spiralia</taxon>
        <taxon>Gnathifera</taxon>
        <taxon>Rotifera</taxon>
        <taxon>Eurotatoria</taxon>
        <taxon>Bdelloidea</taxon>
        <taxon>Philodinida</taxon>
        <taxon>Philodinidae</taxon>
        <taxon>Rotaria</taxon>
    </lineage>
</organism>
<dbReference type="AlphaFoldDB" id="A0A818J1R1"/>
<evidence type="ECO:0000256" key="1">
    <source>
        <dbReference type="SAM" id="MobiDB-lite"/>
    </source>
</evidence>
<evidence type="ECO:0000313" key="2">
    <source>
        <dbReference type="EMBL" id="CAF3533262.1"/>
    </source>
</evidence>
<dbReference type="Proteomes" id="UP000663869">
    <property type="component" value="Unassembled WGS sequence"/>
</dbReference>
<feature type="compositionally biased region" description="Acidic residues" evidence="1">
    <location>
        <begin position="29"/>
        <end position="81"/>
    </location>
</feature>
<feature type="compositionally biased region" description="Basic and acidic residues" evidence="1">
    <location>
        <begin position="1"/>
        <end position="14"/>
    </location>
</feature>
<sequence length="139" mass="15796">MDKKKANKNIDSKLFKSSSNTIHSKQTDSDDADDDEAISVDDNEEVHEDVSDDDYDILSDENVSDISDDDDDEVKDDDEDLSPLNGSKQRQNDEQTIIGITANPSDLSSIVYNLLLRVRRLIKFIRTSSVLDRYIRNQI</sequence>